<dbReference type="AlphaFoldDB" id="A0A127Z3V5"/>
<feature type="compositionally biased region" description="Basic and acidic residues" evidence="1">
    <location>
        <begin position="325"/>
        <end position="341"/>
    </location>
</feature>
<name>A0A127Z3V5_9BASI</name>
<accession>A0A127Z3V5</accession>
<sequence length="674" mass="75305">MRATPRPTTASIIHTPPPFLMQLRSHKTLHPAMPPKNATPASDDKILASADANDPRYAPLEEPTDFEHVVVLFAELPLPGRDKARLNPCTVRFSFTGPFKNNKQFKAEKSFLAQLKTYFRRHGVENAGPGIQFPTGVGRGKFVDITVGPLNLDILAKAPLRYNNHPLDCAFVGPKLPHNAIILEVVDIPTQLDSKSAAQSVALQLRGAGSVLDVWKVYSFLGGDYADSTNQRLYTLAVVLLPHNLPSGKQAVHAFNLIPGYIKLSRQHCMVKFDGRPDWCGRCKSDATFFHVFGQCQRLECFHCKARGHAADLCPEKLLQQQAEEQAKTDPKQTNPKDRPAKRPIPGHWNCATLQPLDRQRFLHDRSTFVGKANIVLLQEIHNIYQLNNNTNNTLMHLHAAFKPRPHIALLAYDTGILICHTDWIVEEVSHTNRSTYARICIPDSSPAIGDKIRLLHVWSIHAPPSYAEFSELWGNDVAGLHRLQPTTLDRSSAAIVSGDWNVVPCLYTDVYPPNTPTNRLPSAPFDLAQLSDVFRVLHPGHLFFTRHHIIQGDLLSSHRLDSIWISCYLVPLLLSAHGLHSPSDHAAVSVTLKTSAAAHLRKVGPWRLHREVHLHPEFAIPMQDFSDNLHTLTSIRQAPIAVWCDVKHRIRSASLNFSIQVSNKLDCQKTTPA</sequence>
<reference evidence="2" key="1">
    <citation type="submission" date="2014-06" db="EMBL/GenBank/DDBJ databases">
        <authorList>
            <person name="Ju J."/>
            <person name="Zhang J."/>
        </authorList>
    </citation>
    <scope>NUCLEOTIDE SEQUENCE</scope>
    <source>
        <strain evidence="2">SscI8</strain>
    </source>
</reference>
<organism evidence="2">
    <name type="scientific">Sporisorium scitamineum</name>
    <dbReference type="NCBI Taxonomy" id="49012"/>
    <lineage>
        <taxon>Eukaryota</taxon>
        <taxon>Fungi</taxon>
        <taxon>Dikarya</taxon>
        <taxon>Basidiomycota</taxon>
        <taxon>Ustilaginomycotina</taxon>
        <taxon>Ustilaginomycetes</taxon>
        <taxon>Ustilaginales</taxon>
        <taxon>Ustilaginaceae</taxon>
        <taxon>Sporisorium</taxon>
    </lineage>
</organism>
<protein>
    <recommendedName>
        <fullName evidence="3">CCHC-type domain-containing protein</fullName>
    </recommendedName>
</protein>
<feature type="region of interest" description="Disordered" evidence="1">
    <location>
        <begin position="322"/>
        <end position="345"/>
    </location>
</feature>
<dbReference type="OrthoDB" id="2555219at2759"/>
<gene>
    <name evidence="2" type="ORF">SPSC_04388</name>
</gene>
<evidence type="ECO:0000313" key="2">
    <source>
        <dbReference type="EMBL" id="CDR88561.1"/>
    </source>
</evidence>
<evidence type="ECO:0008006" key="3">
    <source>
        <dbReference type="Google" id="ProtNLM"/>
    </source>
</evidence>
<dbReference type="InterPro" id="IPR036691">
    <property type="entry name" value="Endo/exonu/phosph_ase_sf"/>
</dbReference>
<dbReference type="Gene3D" id="3.60.10.10">
    <property type="entry name" value="Endonuclease/exonuclease/phosphatase"/>
    <property type="match status" value="1"/>
</dbReference>
<proteinExistence type="predicted"/>
<evidence type="ECO:0000256" key="1">
    <source>
        <dbReference type="SAM" id="MobiDB-lite"/>
    </source>
</evidence>
<dbReference type="EMBL" id="LK056678">
    <property type="protein sequence ID" value="CDR88561.1"/>
    <property type="molecule type" value="Genomic_DNA"/>
</dbReference>
<dbReference type="SUPFAM" id="SSF56219">
    <property type="entry name" value="DNase I-like"/>
    <property type="match status" value="1"/>
</dbReference>